<organism evidence="1 2">
    <name type="scientific">Moraxella lacunata</name>
    <dbReference type="NCBI Taxonomy" id="477"/>
    <lineage>
        <taxon>Bacteria</taxon>
        <taxon>Pseudomonadati</taxon>
        <taxon>Pseudomonadota</taxon>
        <taxon>Gammaproteobacteria</taxon>
        <taxon>Moraxellales</taxon>
        <taxon>Moraxellaceae</taxon>
        <taxon>Moraxella</taxon>
    </lineage>
</organism>
<sequence>MMTIENIQRLNNAQSALYQLELVQEMAMSFDSQKFPIQEYAYIVDTFVKTIKDNLESITATK</sequence>
<dbReference type="RefSeq" id="WP_065256143.1">
    <property type="nucleotide sequence ID" value="NZ_LZDR01000062.1"/>
</dbReference>
<dbReference type="Proteomes" id="UP000092607">
    <property type="component" value="Unassembled WGS sequence"/>
</dbReference>
<evidence type="ECO:0000313" key="2">
    <source>
        <dbReference type="Proteomes" id="UP000092607"/>
    </source>
</evidence>
<comment type="caution">
    <text evidence="1">The sequence shown here is derived from an EMBL/GenBank/DDBJ whole genome shotgun (WGS) entry which is preliminary data.</text>
</comment>
<proteinExistence type="predicted"/>
<dbReference type="AlphaFoldDB" id="A0A1B8Q841"/>
<name>A0A1B8Q841_MORLA</name>
<accession>A0A1B8Q841</accession>
<evidence type="ECO:0000313" key="1">
    <source>
        <dbReference type="EMBL" id="OBX67247.1"/>
    </source>
</evidence>
<dbReference type="EMBL" id="LZMS01000002">
    <property type="protein sequence ID" value="OBX67247.1"/>
    <property type="molecule type" value="Genomic_DNA"/>
</dbReference>
<gene>
    <name evidence="1" type="ORF">A9309_01160</name>
</gene>
<reference evidence="1 2" key="1">
    <citation type="submission" date="2016-06" db="EMBL/GenBank/DDBJ databases">
        <title>Draft genome of Moraxella lacunata CCUG 57757A.</title>
        <authorList>
            <person name="Salva-Serra F."/>
            <person name="Engstrom-Jakobsson H."/>
            <person name="Thorell K."/>
            <person name="Gonzales-Siles L."/>
            <person name="Karlsson R."/>
            <person name="Boulund F."/>
            <person name="Engstrand L."/>
            <person name="Kristiansson E."/>
            <person name="Moore E."/>
        </authorList>
    </citation>
    <scope>NUCLEOTIDE SEQUENCE [LARGE SCALE GENOMIC DNA]</scope>
    <source>
        <strain evidence="1 2">CCUG 57757A</strain>
    </source>
</reference>
<protein>
    <submittedName>
        <fullName evidence="1">Uncharacterized protein</fullName>
    </submittedName>
</protein>